<accession>A0AAE4L827</accession>
<evidence type="ECO:0000313" key="3">
    <source>
        <dbReference type="Proteomes" id="UP001181247"/>
    </source>
</evidence>
<organism evidence="2 3">
    <name type="scientific">Bacteroides uniformis</name>
    <dbReference type="NCBI Taxonomy" id="820"/>
    <lineage>
        <taxon>Bacteria</taxon>
        <taxon>Pseudomonadati</taxon>
        <taxon>Bacteroidota</taxon>
        <taxon>Bacteroidia</taxon>
        <taxon>Bacteroidales</taxon>
        <taxon>Bacteroidaceae</taxon>
        <taxon>Bacteroides</taxon>
    </lineage>
</organism>
<dbReference type="EMBL" id="JAWDEU010000002">
    <property type="protein sequence ID" value="MDU0243904.1"/>
    <property type="molecule type" value="Genomic_DNA"/>
</dbReference>
<gene>
    <name evidence="2" type="ORF">RVH16_04115</name>
</gene>
<feature type="signal peptide" evidence="1">
    <location>
        <begin position="1"/>
        <end position="19"/>
    </location>
</feature>
<sequence length="377" mass="43677">MKKTLSILVFLFSSIVILAQSVEYQTFIYTNDDLANEIQSLCEERNSTRSYMGDLFNASKESVKGIASGYVTSFIDLGVNAIGSLLTRNSRLKNEWEETIRTENVYTTNISTISEINDFYKETSFDGALDPKGMKFDGIGCLRKEGNDTVFYISCHIDRNKINRIINHSKFELALDTLIICPTRSNLPNSVLNIPFSFEERKNFCFSMTMKLTSSWMNEIVQLQKDQELGQFSLEIPVDSSQLDRNGFFRYIRKDNEVAKYKIRGESFIVPRSYMGFRDENDEYRISFGTGEYKLSIELKETCDATDQYRKNWKEDRKRRKKLEPSEDIMTRSWQVVSSQQWNELTKQWVITTLKAPADIITQDVIDKLGLEAETSY</sequence>
<name>A0AAE4L827_BACUN</name>
<comment type="caution">
    <text evidence="2">The sequence shown here is derived from an EMBL/GenBank/DDBJ whole genome shotgun (WGS) entry which is preliminary data.</text>
</comment>
<protein>
    <submittedName>
        <fullName evidence="2">Uncharacterized protein</fullName>
    </submittedName>
</protein>
<dbReference type="Proteomes" id="UP001181247">
    <property type="component" value="Unassembled WGS sequence"/>
</dbReference>
<dbReference type="AlphaFoldDB" id="A0AAE4L827"/>
<evidence type="ECO:0000256" key="1">
    <source>
        <dbReference type="SAM" id="SignalP"/>
    </source>
</evidence>
<proteinExistence type="predicted"/>
<keyword evidence="1" id="KW-0732">Signal</keyword>
<feature type="chain" id="PRO_5042139437" evidence="1">
    <location>
        <begin position="20"/>
        <end position="377"/>
    </location>
</feature>
<dbReference type="RefSeq" id="WP_147335288.1">
    <property type="nucleotide sequence ID" value="NZ_CAXTGW010000022.1"/>
</dbReference>
<reference evidence="2" key="1">
    <citation type="submission" date="2023-10" db="EMBL/GenBank/DDBJ databases">
        <title>Genome of Potential pathogenic bacteria in Crohn's disease.</title>
        <authorList>
            <person name="Rodriguez-Palacios A."/>
        </authorList>
    </citation>
    <scope>NUCLEOTIDE SEQUENCE</scope>
    <source>
        <strain evidence="2">CavFT-hAR50</strain>
    </source>
</reference>
<evidence type="ECO:0000313" key="2">
    <source>
        <dbReference type="EMBL" id="MDU0243904.1"/>
    </source>
</evidence>